<evidence type="ECO:0000313" key="7">
    <source>
        <dbReference type="EMBL" id="SMB22594.1"/>
    </source>
</evidence>
<evidence type="ECO:0000256" key="3">
    <source>
        <dbReference type="ARBA" id="ARBA00023163"/>
    </source>
</evidence>
<feature type="region of interest" description="Disordered" evidence="5">
    <location>
        <begin position="1"/>
        <end position="44"/>
    </location>
</feature>
<dbReference type="InterPro" id="IPR050109">
    <property type="entry name" value="HTH-type_TetR-like_transc_reg"/>
</dbReference>
<dbReference type="SUPFAM" id="SSF46689">
    <property type="entry name" value="Homeodomain-like"/>
    <property type="match status" value="1"/>
</dbReference>
<dbReference type="PANTHER" id="PTHR30055:SF234">
    <property type="entry name" value="HTH-TYPE TRANSCRIPTIONAL REGULATOR BETI"/>
    <property type="match status" value="1"/>
</dbReference>
<dbReference type="RefSeq" id="WP_154716019.1">
    <property type="nucleotide sequence ID" value="NZ_LT837803.1"/>
</dbReference>
<keyword evidence="1" id="KW-0805">Transcription regulation</keyword>
<organism evidence="7 8">
    <name type="scientific">Sterolibacterium denitrificans</name>
    <dbReference type="NCBI Taxonomy" id="157592"/>
    <lineage>
        <taxon>Bacteria</taxon>
        <taxon>Pseudomonadati</taxon>
        <taxon>Pseudomonadota</taxon>
        <taxon>Betaproteobacteria</taxon>
        <taxon>Nitrosomonadales</taxon>
        <taxon>Sterolibacteriaceae</taxon>
        <taxon>Sterolibacterium</taxon>
    </lineage>
</organism>
<dbReference type="Proteomes" id="UP000242886">
    <property type="component" value="Chromosome SDENCHOL"/>
</dbReference>
<feature type="DNA-binding region" description="H-T-H motif" evidence="4">
    <location>
        <begin position="70"/>
        <end position="89"/>
    </location>
</feature>
<dbReference type="EMBL" id="LT837803">
    <property type="protein sequence ID" value="SMB22594.1"/>
    <property type="molecule type" value="Genomic_DNA"/>
</dbReference>
<evidence type="ECO:0000256" key="5">
    <source>
        <dbReference type="SAM" id="MobiDB-lite"/>
    </source>
</evidence>
<proteinExistence type="predicted"/>
<feature type="domain" description="HTH tetR-type" evidence="6">
    <location>
        <begin position="47"/>
        <end position="107"/>
    </location>
</feature>
<dbReference type="PROSITE" id="PS50977">
    <property type="entry name" value="HTH_TETR_2"/>
    <property type="match status" value="1"/>
</dbReference>
<evidence type="ECO:0000256" key="2">
    <source>
        <dbReference type="ARBA" id="ARBA00023125"/>
    </source>
</evidence>
<protein>
    <submittedName>
        <fullName evidence="7">Transcriptional regulator, TetR family protein</fullName>
    </submittedName>
</protein>
<dbReference type="InterPro" id="IPR001647">
    <property type="entry name" value="HTH_TetR"/>
</dbReference>
<dbReference type="GO" id="GO:0000976">
    <property type="term" value="F:transcription cis-regulatory region binding"/>
    <property type="evidence" value="ECO:0007669"/>
    <property type="project" value="TreeGrafter"/>
</dbReference>
<evidence type="ECO:0000256" key="1">
    <source>
        <dbReference type="ARBA" id="ARBA00023015"/>
    </source>
</evidence>
<keyword evidence="8" id="KW-1185">Reference proteome</keyword>
<evidence type="ECO:0000313" key="8">
    <source>
        <dbReference type="Proteomes" id="UP000242886"/>
    </source>
</evidence>
<dbReference type="GO" id="GO:0003700">
    <property type="term" value="F:DNA-binding transcription factor activity"/>
    <property type="evidence" value="ECO:0007669"/>
    <property type="project" value="TreeGrafter"/>
</dbReference>
<keyword evidence="3" id="KW-0804">Transcription</keyword>
<name>A0A7Z7HPT8_9PROT</name>
<gene>
    <name evidence="7" type="ORF">SDENCHOL_10636</name>
</gene>
<evidence type="ECO:0000259" key="6">
    <source>
        <dbReference type="PROSITE" id="PS50977"/>
    </source>
</evidence>
<dbReference type="PRINTS" id="PR00455">
    <property type="entry name" value="HTHTETR"/>
</dbReference>
<reference evidence="7" key="1">
    <citation type="submission" date="2017-03" db="EMBL/GenBank/DDBJ databases">
        <authorList>
            <consortium name="AG Boll"/>
        </authorList>
    </citation>
    <scope>NUCLEOTIDE SEQUENCE [LARGE SCALE GENOMIC DNA]</scope>
    <source>
        <strain evidence="7">Chol</strain>
    </source>
</reference>
<keyword evidence="2 4" id="KW-0238">DNA-binding</keyword>
<sequence length="261" mass="29248">MSRATLLPSGKATHAAGRPRVARGPRRKDALAAPPTRRKQPVQKRAEFTVAAIIDAARELLLKHGADAVTTRQVAARAGVAVGTLYQYFPDRDAILMHLASQIMDEEVDRTTHQLANLYRHPLRELMGALYERSIEVERRMQALDRDFHRRHARHLNFGLSLKDRISIQPQNTETLIASALRMMSDHRGEVRETDRDLASFMIVRGMRNVMTTLVEERPDLLASPSLAPMLTRLAMAIFDLATERADDGRDEVGFSPAASP</sequence>
<dbReference type="AlphaFoldDB" id="A0A7Z7HPT8"/>
<dbReference type="Gene3D" id="1.10.357.10">
    <property type="entry name" value="Tetracycline Repressor, domain 2"/>
    <property type="match status" value="1"/>
</dbReference>
<dbReference type="PANTHER" id="PTHR30055">
    <property type="entry name" value="HTH-TYPE TRANSCRIPTIONAL REGULATOR RUTR"/>
    <property type="match status" value="1"/>
</dbReference>
<evidence type="ECO:0000256" key="4">
    <source>
        <dbReference type="PROSITE-ProRule" id="PRU00335"/>
    </source>
</evidence>
<dbReference type="InterPro" id="IPR009057">
    <property type="entry name" value="Homeodomain-like_sf"/>
</dbReference>
<accession>A0A7Z7HPT8</accession>
<dbReference type="Pfam" id="PF00440">
    <property type="entry name" value="TetR_N"/>
    <property type="match status" value="1"/>
</dbReference>